<feature type="region of interest" description="Disordered" evidence="1">
    <location>
        <begin position="1"/>
        <end position="21"/>
    </location>
</feature>
<sequence>MNLSGSDPGIDSVHARSMEKSVETSQSIINFDNFERNIKYLLPVVPLNNHHAGTLRGWLV</sequence>
<accession>A0A1H3JT26</accession>
<dbReference type="EMBL" id="FNPC01000005">
    <property type="protein sequence ID" value="SDY43097.1"/>
    <property type="molecule type" value="Genomic_DNA"/>
</dbReference>
<proteinExistence type="predicted"/>
<dbReference type="AlphaFoldDB" id="A0A1H3JT26"/>
<evidence type="ECO:0000313" key="2">
    <source>
        <dbReference type="EMBL" id="SDY43097.1"/>
    </source>
</evidence>
<evidence type="ECO:0000256" key="1">
    <source>
        <dbReference type="SAM" id="MobiDB-lite"/>
    </source>
</evidence>
<keyword evidence="3" id="KW-1185">Reference proteome</keyword>
<gene>
    <name evidence="2" type="ORF">SAMN05216564_105133</name>
</gene>
<organism evidence="2 3">
    <name type="scientific">Halopenitus persicus</name>
    <dbReference type="NCBI Taxonomy" id="1048396"/>
    <lineage>
        <taxon>Archaea</taxon>
        <taxon>Methanobacteriati</taxon>
        <taxon>Methanobacteriota</taxon>
        <taxon>Stenosarchaea group</taxon>
        <taxon>Halobacteria</taxon>
        <taxon>Halobacteriales</taxon>
        <taxon>Haloferacaceae</taxon>
        <taxon>Halopenitus</taxon>
    </lineage>
</organism>
<dbReference type="Proteomes" id="UP000199079">
    <property type="component" value="Unassembled WGS sequence"/>
</dbReference>
<evidence type="ECO:0000313" key="3">
    <source>
        <dbReference type="Proteomes" id="UP000199079"/>
    </source>
</evidence>
<name>A0A1H3JT26_9EURY</name>
<reference evidence="3" key="1">
    <citation type="submission" date="2016-10" db="EMBL/GenBank/DDBJ databases">
        <authorList>
            <person name="Varghese N."/>
            <person name="Submissions S."/>
        </authorList>
    </citation>
    <scope>NUCLEOTIDE SEQUENCE [LARGE SCALE GENOMIC DNA]</scope>
    <source>
        <strain evidence="3">DC30,IBRC 10041,KCTC 4046</strain>
    </source>
</reference>
<protein>
    <submittedName>
        <fullName evidence="2">Uncharacterized protein</fullName>
    </submittedName>
</protein>